<dbReference type="GO" id="GO:0005524">
    <property type="term" value="F:ATP binding"/>
    <property type="evidence" value="ECO:0007669"/>
    <property type="project" value="UniProtKB-UniRule"/>
</dbReference>
<dbReference type="PROSITE" id="PS50011">
    <property type="entry name" value="PROTEIN_KINASE_DOM"/>
    <property type="match status" value="1"/>
</dbReference>
<comment type="catalytic activity">
    <reaction evidence="12">
        <text>L-seryl-[protein] + ATP = O-phospho-L-seryl-[protein] + ADP + H(+)</text>
        <dbReference type="Rhea" id="RHEA:17989"/>
        <dbReference type="Rhea" id="RHEA-COMP:9863"/>
        <dbReference type="Rhea" id="RHEA-COMP:11604"/>
        <dbReference type="ChEBI" id="CHEBI:15378"/>
        <dbReference type="ChEBI" id="CHEBI:29999"/>
        <dbReference type="ChEBI" id="CHEBI:30616"/>
        <dbReference type="ChEBI" id="CHEBI:83421"/>
        <dbReference type="ChEBI" id="CHEBI:456216"/>
        <dbReference type="EC" id="2.7.11.22"/>
    </reaction>
</comment>
<dbReference type="OrthoDB" id="1732493at2759"/>
<dbReference type="VEuPathDB" id="FungiDB:H310_12320"/>
<evidence type="ECO:0000256" key="2">
    <source>
        <dbReference type="ARBA" id="ARBA00022527"/>
    </source>
</evidence>
<keyword evidence="5 15" id="KW-0418">Kinase</keyword>
<evidence type="ECO:0000256" key="11">
    <source>
        <dbReference type="ARBA" id="ARBA00047811"/>
    </source>
</evidence>
<dbReference type="PROSITE" id="PS00107">
    <property type="entry name" value="PROTEIN_KINASE_ATP"/>
    <property type="match status" value="1"/>
</dbReference>
<evidence type="ECO:0000313" key="15">
    <source>
        <dbReference type="EMBL" id="ETV93744.1"/>
    </source>
</evidence>
<evidence type="ECO:0000256" key="6">
    <source>
        <dbReference type="ARBA" id="ARBA00022840"/>
    </source>
</evidence>
<proteinExistence type="predicted"/>
<dbReference type="EMBL" id="KI913989">
    <property type="protein sequence ID" value="ETV93744.1"/>
    <property type="molecule type" value="Genomic_DNA"/>
</dbReference>
<dbReference type="AlphaFoldDB" id="A0A024TIB7"/>
<evidence type="ECO:0000256" key="8">
    <source>
        <dbReference type="ARBA" id="ARBA00039612"/>
    </source>
</evidence>
<dbReference type="eggNOG" id="KOG0659">
    <property type="taxonomic scope" value="Eukaryota"/>
</dbReference>
<dbReference type="Gene3D" id="1.10.510.10">
    <property type="entry name" value="Transferase(Phosphotransferase) domain 1"/>
    <property type="match status" value="1"/>
</dbReference>
<dbReference type="InterPro" id="IPR011009">
    <property type="entry name" value="Kinase-like_dom_sf"/>
</dbReference>
<sequence length="361" mass="40594">MDRPPGGRFDDKYELLERLGHGNFGEVYRIREIATGHVFALKRIRTGSDASKMETIPPAAFNEIQAMYHLDHPNVVHLVDVIPEGASVGLVLEYMETDLAHLIANSTAAFSAQDTKSLMYMLLRGVECCHTQQILHRVRAYLHREAAPLLHHSQQDIKPSNLLLDQHGVLKLSDFGLATVYTGPEREYAHQVATRWYRSPELLFGSRTYNHKVDMWAVGVVFAELLQHAPLFPGMNDIDQIFRVMQVLGSPTWPGMADLPDYHKVSFPVFSPLPLETLFADTDSIALDLLKHLLVYDPSQRLDAAEALKHPYFLTEPLPLPYIQRKVQARNVSPEFSVRHGGGGILAALNLDMPFFPSGQV</sequence>
<dbReference type="Pfam" id="PF00069">
    <property type="entry name" value="Pkinase"/>
    <property type="match status" value="2"/>
</dbReference>
<evidence type="ECO:0000256" key="13">
    <source>
        <dbReference type="PROSITE-ProRule" id="PRU10141"/>
    </source>
</evidence>
<dbReference type="GeneID" id="20089370"/>
<keyword evidence="4 13" id="KW-0547">Nucleotide-binding</keyword>
<dbReference type="GO" id="GO:0004693">
    <property type="term" value="F:cyclin-dependent protein serine/threonine kinase activity"/>
    <property type="evidence" value="ECO:0007669"/>
    <property type="project" value="UniProtKB-EC"/>
</dbReference>
<protein>
    <recommendedName>
        <fullName evidence="8">Cyclin-dependent kinase 2 homolog</fullName>
        <ecNumber evidence="1">2.7.11.22</ecNumber>
    </recommendedName>
    <alternativeName>
        <fullName evidence="9">Cell division control protein 2 homolog</fullName>
    </alternativeName>
    <alternativeName>
        <fullName evidence="10">cdc2-related kinase 2</fullName>
    </alternativeName>
</protein>
<name>A0A024TIB7_9STRA</name>
<dbReference type="Gene3D" id="3.30.200.20">
    <property type="entry name" value="Phosphorylase Kinase, domain 1"/>
    <property type="match status" value="1"/>
</dbReference>
<organism evidence="15">
    <name type="scientific">Aphanomyces invadans</name>
    <dbReference type="NCBI Taxonomy" id="157072"/>
    <lineage>
        <taxon>Eukaryota</taxon>
        <taxon>Sar</taxon>
        <taxon>Stramenopiles</taxon>
        <taxon>Oomycota</taxon>
        <taxon>Saprolegniomycetes</taxon>
        <taxon>Saprolegniales</taxon>
        <taxon>Verrucalvaceae</taxon>
        <taxon>Aphanomyces</taxon>
    </lineage>
</organism>
<evidence type="ECO:0000256" key="12">
    <source>
        <dbReference type="ARBA" id="ARBA00048367"/>
    </source>
</evidence>
<keyword evidence="2" id="KW-0723">Serine/threonine-protein kinase</keyword>
<dbReference type="FunFam" id="1.10.510.10:FF:000624">
    <property type="entry name" value="Mitogen-activated protein kinase"/>
    <property type="match status" value="1"/>
</dbReference>
<dbReference type="InterPro" id="IPR050108">
    <property type="entry name" value="CDK"/>
</dbReference>
<evidence type="ECO:0000256" key="3">
    <source>
        <dbReference type="ARBA" id="ARBA00022679"/>
    </source>
</evidence>
<dbReference type="GO" id="GO:0005634">
    <property type="term" value="C:nucleus"/>
    <property type="evidence" value="ECO:0007669"/>
    <property type="project" value="TreeGrafter"/>
</dbReference>
<comment type="subunit">
    <text evidence="7">May form a complex composed of at least the catalytic subunit CRK2 and a cyclin.</text>
</comment>
<evidence type="ECO:0000256" key="5">
    <source>
        <dbReference type="ARBA" id="ARBA00022777"/>
    </source>
</evidence>
<accession>A0A024TIB7</accession>
<dbReference type="InterPro" id="IPR017441">
    <property type="entry name" value="Protein_kinase_ATP_BS"/>
</dbReference>
<keyword evidence="3" id="KW-0808">Transferase</keyword>
<feature type="domain" description="Protein kinase" evidence="14">
    <location>
        <begin position="13"/>
        <end position="313"/>
    </location>
</feature>
<dbReference type="SUPFAM" id="SSF56112">
    <property type="entry name" value="Protein kinase-like (PK-like)"/>
    <property type="match status" value="1"/>
</dbReference>
<dbReference type="EC" id="2.7.11.22" evidence="1"/>
<keyword evidence="6 13" id="KW-0067">ATP-binding</keyword>
<dbReference type="RefSeq" id="XP_008877560.1">
    <property type="nucleotide sequence ID" value="XM_008879338.1"/>
</dbReference>
<evidence type="ECO:0000256" key="7">
    <source>
        <dbReference type="ARBA" id="ARBA00038543"/>
    </source>
</evidence>
<dbReference type="SMART" id="SM00220">
    <property type="entry name" value="S_TKc"/>
    <property type="match status" value="1"/>
</dbReference>
<dbReference type="InterPro" id="IPR000719">
    <property type="entry name" value="Prot_kinase_dom"/>
</dbReference>
<comment type="catalytic activity">
    <reaction evidence="11">
        <text>L-threonyl-[protein] + ATP = O-phospho-L-threonyl-[protein] + ADP + H(+)</text>
        <dbReference type="Rhea" id="RHEA:46608"/>
        <dbReference type="Rhea" id="RHEA-COMP:11060"/>
        <dbReference type="Rhea" id="RHEA-COMP:11605"/>
        <dbReference type="ChEBI" id="CHEBI:15378"/>
        <dbReference type="ChEBI" id="CHEBI:30013"/>
        <dbReference type="ChEBI" id="CHEBI:30616"/>
        <dbReference type="ChEBI" id="CHEBI:61977"/>
        <dbReference type="ChEBI" id="CHEBI:456216"/>
        <dbReference type="EC" id="2.7.11.22"/>
    </reaction>
</comment>
<dbReference type="STRING" id="157072.A0A024TIB7"/>
<dbReference type="PANTHER" id="PTHR24056">
    <property type="entry name" value="CELL DIVISION PROTEIN KINASE"/>
    <property type="match status" value="1"/>
</dbReference>
<evidence type="ECO:0000256" key="4">
    <source>
        <dbReference type="ARBA" id="ARBA00022741"/>
    </source>
</evidence>
<evidence type="ECO:0000256" key="9">
    <source>
        <dbReference type="ARBA" id="ARBA00041902"/>
    </source>
</evidence>
<dbReference type="PANTHER" id="PTHR24056:SF171">
    <property type="entry name" value="CYCLIN-DEPENDENT KINASE 20"/>
    <property type="match status" value="1"/>
</dbReference>
<evidence type="ECO:0000256" key="10">
    <source>
        <dbReference type="ARBA" id="ARBA00042858"/>
    </source>
</evidence>
<evidence type="ECO:0000259" key="14">
    <source>
        <dbReference type="PROSITE" id="PS50011"/>
    </source>
</evidence>
<evidence type="ECO:0000256" key="1">
    <source>
        <dbReference type="ARBA" id="ARBA00012425"/>
    </source>
</evidence>
<feature type="binding site" evidence="13">
    <location>
        <position position="42"/>
    </location>
    <ligand>
        <name>ATP</name>
        <dbReference type="ChEBI" id="CHEBI:30616"/>
    </ligand>
</feature>
<gene>
    <name evidence="15" type="ORF">H310_12320</name>
</gene>
<reference evidence="15" key="1">
    <citation type="submission" date="2013-12" db="EMBL/GenBank/DDBJ databases">
        <title>The Genome Sequence of Aphanomyces invadans NJM9701.</title>
        <authorList>
            <consortium name="The Broad Institute Genomics Platform"/>
            <person name="Russ C."/>
            <person name="Tyler B."/>
            <person name="van West P."/>
            <person name="Dieguez-Uribeondo J."/>
            <person name="Young S.K."/>
            <person name="Zeng Q."/>
            <person name="Gargeya S."/>
            <person name="Fitzgerald M."/>
            <person name="Abouelleil A."/>
            <person name="Alvarado L."/>
            <person name="Chapman S.B."/>
            <person name="Gainer-Dewar J."/>
            <person name="Goldberg J."/>
            <person name="Griggs A."/>
            <person name="Gujja S."/>
            <person name="Hansen M."/>
            <person name="Howarth C."/>
            <person name="Imamovic A."/>
            <person name="Ireland A."/>
            <person name="Larimer J."/>
            <person name="McCowan C."/>
            <person name="Murphy C."/>
            <person name="Pearson M."/>
            <person name="Poon T.W."/>
            <person name="Priest M."/>
            <person name="Roberts A."/>
            <person name="Saif S."/>
            <person name="Shea T."/>
            <person name="Sykes S."/>
            <person name="Wortman J."/>
            <person name="Nusbaum C."/>
            <person name="Birren B."/>
        </authorList>
    </citation>
    <scope>NUCLEOTIDE SEQUENCE [LARGE SCALE GENOMIC DNA]</scope>
    <source>
        <strain evidence="15">NJM9701</strain>
    </source>
</reference>